<gene>
    <name evidence="2" type="ORF">EYF80_012209</name>
</gene>
<dbReference type="EMBL" id="SRLO01000081">
    <property type="protein sequence ID" value="TNN77619.1"/>
    <property type="molecule type" value="Genomic_DNA"/>
</dbReference>
<name>A0A4Z2IHX8_9TELE</name>
<evidence type="ECO:0000256" key="1">
    <source>
        <dbReference type="SAM" id="MobiDB-lite"/>
    </source>
</evidence>
<reference evidence="2 3" key="1">
    <citation type="submission" date="2019-03" db="EMBL/GenBank/DDBJ databases">
        <title>First draft genome of Liparis tanakae, snailfish: a comprehensive survey of snailfish specific genes.</title>
        <authorList>
            <person name="Kim W."/>
            <person name="Song I."/>
            <person name="Jeong J.-H."/>
            <person name="Kim D."/>
            <person name="Kim S."/>
            <person name="Ryu S."/>
            <person name="Song J.Y."/>
            <person name="Lee S.K."/>
        </authorList>
    </citation>
    <scope>NUCLEOTIDE SEQUENCE [LARGE SCALE GENOMIC DNA]</scope>
    <source>
        <tissue evidence="2">Muscle</tissue>
    </source>
</reference>
<feature type="region of interest" description="Disordered" evidence="1">
    <location>
        <begin position="1"/>
        <end position="39"/>
    </location>
</feature>
<evidence type="ECO:0000313" key="2">
    <source>
        <dbReference type="EMBL" id="TNN77619.1"/>
    </source>
</evidence>
<protein>
    <submittedName>
        <fullName evidence="2">Uncharacterized protein</fullName>
    </submittedName>
</protein>
<sequence>MPEPHPRRQERRLMNEPRTAAREERVSDGGAGRRGDDLKSAKQACVARCCSLLRGAPGLHVSCELGNRASLSGLRLPGSTRLTPGPGDRQLPPFGRLLGPTPGEGGAGAPSLQMKSRSSKSTETQLQGRCKVTLL</sequence>
<dbReference type="Proteomes" id="UP000314294">
    <property type="component" value="Unassembled WGS sequence"/>
</dbReference>
<evidence type="ECO:0000313" key="3">
    <source>
        <dbReference type="Proteomes" id="UP000314294"/>
    </source>
</evidence>
<comment type="caution">
    <text evidence="2">The sequence shown here is derived from an EMBL/GenBank/DDBJ whole genome shotgun (WGS) entry which is preliminary data.</text>
</comment>
<proteinExistence type="predicted"/>
<accession>A0A4Z2IHX8</accession>
<feature type="compositionally biased region" description="Polar residues" evidence="1">
    <location>
        <begin position="113"/>
        <end position="127"/>
    </location>
</feature>
<dbReference type="AlphaFoldDB" id="A0A4Z2IHX8"/>
<organism evidence="2 3">
    <name type="scientific">Liparis tanakae</name>
    <name type="common">Tanaka's snailfish</name>
    <dbReference type="NCBI Taxonomy" id="230148"/>
    <lineage>
        <taxon>Eukaryota</taxon>
        <taxon>Metazoa</taxon>
        <taxon>Chordata</taxon>
        <taxon>Craniata</taxon>
        <taxon>Vertebrata</taxon>
        <taxon>Euteleostomi</taxon>
        <taxon>Actinopterygii</taxon>
        <taxon>Neopterygii</taxon>
        <taxon>Teleostei</taxon>
        <taxon>Neoteleostei</taxon>
        <taxon>Acanthomorphata</taxon>
        <taxon>Eupercaria</taxon>
        <taxon>Perciformes</taxon>
        <taxon>Cottioidei</taxon>
        <taxon>Cottales</taxon>
        <taxon>Liparidae</taxon>
        <taxon>Liparis</taxon>
    </lineage>
</organism>
<keyword evidence="3" id="KW-1185">Reference proteome</keyword>
<feature type="region of interest" description="Disordered" evidence="1">
    <location>
        <begin position="70"/>
        <end position="127"/>
    </location>
</feature>